<reference evidence="2 3" key="1">
    <citation type="submission" date="2018-04" db="EMBL/GenBank/DDBJ databases">
        <title>Bacteria isolated from cave deposits of Manipur.</title>
        <authorList>
            <person name="Sahoo D."/>
            <person name="Sarangthem I."/>
            <person name="Nandeibam J."/>
        </authorList>
    </citation>
    <scope>NUCLEOTIDE SEQUENCE [LARGE SCALE GENOMIC DNA]</scope>
    <source>
        <strain evidence="3">mrc11</strain>
    </source>
</reference>
<evidence type="ECO:0000313" key="2">
    <source>
        <dbReference type="EMBL" id="RAM37306.1"/>
    </source>
</evidence>
<organism evidence="2 3">
    <name type="scientific">Arthrobacter globiformis</name>
    <dbReference type="NCBI Taxonomy" id="1665"/>
    <lineage>
        <taxon>Bacteria</taxon>
        <taxon>Bacillati</taxon>
        <taxon>Actinomycetota</taxon>
        <taxon>Actinomycetes</taxon>
        <taxon>Micrococcales</taxon>
        <taxon>Micrococcaceae</taxon>
        <taxon>Arthrobacter</taxon>
    </lineage>
</organism>
<proteinExistence type="predicted"/>
<name>A0A328HF77_ARTGO</name>
<evidence type="ECO:0000313" key="3">
    <source>
        <dbReference type="Proteomes" id="UP000249166"/>
    </source>
</evidence>
<protein>
    <submittedName>
        <fullName evidence="2">Uncharacterized protein</fullName>
    </submittedName>
</protein>
<gene>
    <name evidence="2" type="ORF">DBZ45_10860</name>
</gene>
<dbReference type="EMBL" id="QLNP01000074">
    <property type="protein sequence ID" value="RAM37306.1"/>
    <property type="molecule type" value="Genomic_DNA"/>
</dbReference>
<dbReference type="AlphaFoldDB" id="A0A328HF77"/>
<sequence length="246" mass="24669">MPATPGGRKRHGTGAALSILAFGTALTLSGCSIPGLPGPTGAPEPNRPAAIAPVSATTPTPNPASTLAVAKAPVARNAAPAAPVWKPVRGDLASGSKTHRLGAAAHTLVIDYWTTEDPASWTPDSSPIISLNARIDGAPTGEAIKVTRFNARVDALGAVLANDTGSFAIDPPYAYSSGVVVPANPKATSTKIVFTIDLLTETVPGTGIFTRQTILDSLTIGYPKPGAVAAAAVKQGGASTAQGVKP</sequence>
<evidence type="ECO:0000256" key="1">
    <source>
        <dbReference type="SAM" id="MobiDB-lite"/>
    </source>
</evidence>
<dbReference type="RefSeq" id="WP_111903911.1">
    <property type="nucleotide sequence ID" value="NZ_QLNP01000074.1"/>
</dbReference>
<comment type="caution">
    <text evidence="2">The sequence shown here is derived from an EMBL/GenBank/DDBJ whole genome shotgun (WGS) entry which is preliminary data.</text>
</comment>
<feature type="region of interest" description="Disordered" evidence="1">
    <location>
        <begin position="36"/>
        <end position="59"/>
    </location>
</feature>
<feature type="compositionally biased region" description="Pro residues" evidence="1">
    <location>
        <begin position="36"/>
        <end position="46"/>
    </location>
</feature>
<dbReference type="OrthoDB" id="4950291at2"/>
<accession>A0A328HF77</accession>
<dbReference type="Proteomes" id="UP000249166">
    <property type="component" value="Unassembled WGS sequence"/>
</dbReference>